<feature type="domain" description="NAD(P)-binding" evidence="1">
    <location>
        <begin position="6"/>
        <end position="306"/>
    </location>
</feature>
<evidence type="ECO:0000313" key="2">
    <source>
        <dbReference type="EMBL" id="QDU19889.1"/>
    </source>
</evidence>
<dbReference type="PANTHER" id="PTHR43000">
    <property type="entry name" value="DTDP-D-GLUCOSE 4,6-DEHYDRATASE-RELATED"/>
    <property type="match status" value="1"/>
</dbReference>
<dbReference type="RefSeq" id="WP_145236542.1">
    <property type="nucleotide sequence ID" value="NZ_CP036273.1"/>
</dbReference>
<dbReference type="Gene3D" id="3.90.25.10">
    <property type="entry name" value="UDP-galactose 4-epimerase, domain 1"/>
    <property type="match status" value="1"/>
</dbReference>
<dbReference type="InterPro" id="IPR016040">
    <property type="entry name" value="NAD(P)-bd_dom"/>
</dbReference>
<dbReference type="Proteomes" id="UP000319576">
    <property type="component" value="Chromosome"/>
</dbReference>
<sequence length="330" mass="37118">MSKVVVLGANSFSGQDFVDLLLDDPAYTVVGVSRSPERSSLALRYKLRKDLSKYRYHALDMNRDMGKILSMLDEEKPDAIVNFAAQSEVAPSWDHPEHWFQTNTVALSYLVNHLRKQKYLKRYVHISSPEAYGTCVGRVTEESPLNPSTPYAASKAAADYLLKTYAKQYGFPLLTVRATNVYGARQQLFKIIPRSAIYVKLGRTIELHGGGRAVKSYIHIRDVSHGEKAILERGRVGELYHISPDEGVAVRDVVGTICARLGKRFEDATRTVDERPGQDAAYVIDAAKIRAELGWKQTISLDEGLGEVVQWVNDYWPEIQSQTLEYRHAA</sequence>
<proteinExistence type="predicted"/>
<protein>
    <submittedName>
        <fullName evidence="2">dTDP-glucose 4,6-dehydratase 2</fullName>
        <ecNumber evidence="2">4.2.1.46</ecNumber>
    </submittedName>
</protein>
<reference evidence="2 3" key="1">
    <citation type="submission" date="2019-02" db="EMBL/GenBank/DDBJ databases">
        <title>Deep-cultivation of Planctomycetes and their phenomic and genomic characterization uncovers novel biology.</title>
        <authorList>
            <person name="Wiegand S."/>
            <person name="Jogler M."/>
            <person name="Boedeker C."/>
            <person name="Pinto D."/>
            <person name="Vollmers J."/>
            <person name="Rivas-Marin E."/>
            <person name="Kohn T."/>
            <person name="Peeters S.H."/>
            <person name="Heuer A."/>
            <person name="Rast P."/>
            <person name="Oberbeckmann S."/>
            <person name="Bunk B."/>
            <person name="Jeske O."/>
            <person name="Meyerdierks A."/>
            <person name="Storesund J.E."/>
            <person name="Kallscheuer N."/>
            <person name="Luecker S."/>
            <person name="Lage O.M."/>
            <person name="Pohl T."/>
            <person name="Merkel B.J."/>
            <person name="Hornburger P."/>
            <person name="Mueller R.-W."/>
            <person name="Bruemmer F."/>
            <person name="Labrenz M."/>
            <person name="Spormann A.M."/>
            <person name="Op den Camp H."/>
            <person name="Overmann J."/>
            <person name="Amann R."/>
            <person name="Jetten M.S.M."/>
            <person name="Mascher T."/>
            <person name="Medema M.H."/>
            <person name="Devos D.P."/>
            <person name="Kaster A.-K."/>
            <person name="Ovreas L."/>
            <person name="Rohde M."/>
            <person name="Galperin M.Y."/>
            <person name="Jogler C."/>
        </authorList>
    </citation>
    <scope>NUCLEOTIDE SEQUENCE [LARGE SCALE GENOMIC DNA]</scope>
    <source>
        <strain evidence="2 3">ETA_A1</strain>
    </source>
</reference>
<dbReference type="EC" id="4.2.1.46" evidence="2"/>
<keyword evidence="3" id="KW-1185">Reference proteome</keyword>
<keyword evidence="2" id="KW-0456">Lyase</keyword>
<dbReference type="AlphaFoldDB" id="A0A517XQY0"/>
<evidence type="ECO:0000313" key="3">
    <source>
        <dbReference type="Proteomes" id="UP000319576"/>
    </source>
</evidence>
<gene>
    <name evidence="2" type="primary">rffG</name>
    <name evidence="2" type="ORF">ETAA1_18280</name>
</gene>
<accession>A0A517XQY0</accession>
<dbReference type="KEGG" id="uli:ETAA1_18280"/>
<dbReference type="OrthoDB" id="9779041at2"/>
<dbReference type="Gene3D" id="3.40.50.720">
    <property type="entry name" value="NAD(P)-binding Rossmann-like Domain"/>
    <property type="match status" value="1"/>
</dbReference>
<dbReference type="Pfam" id="PF16363">
    <property type="entry name" value="GDP_Man_Dehyd"/>
    <property type="match status" value="1"/>
</dbReference>
<evidence type="ECO:0000259" key="1">
    <source>
        <dbReference type="Pfam" id="PF16363"/>
    </source>
</evidence>
<dbReference type="InterPro" id="IPR036291">
    <property type="entry name" value="NAD(P)-bd_dom_sf"/>
</dbReference>
<dbReference type="SUPFAM" id="SSF51735">
    <property type="entry name" value="NAD(P)-binding Rossmann-fold domains"/>
    <property type="match status" value="1"/>
</dbReference>
<name>A0A517XQY0_9BACT</name>
<dbReference type="EMBL" id="CP036273">
    <property type="protein sequence ID" value="QDU19889.1"/>
    <property type="molecule type" value="Genomic_DNA"/>
</dbReference>
<organism evidence="2 3">
    <name type="scientific">Urbifossiella limnaea</name>
    <dbReference type="NCBI Taxonomy" id="2528023"/>
    <lineage>
        <taxon>Bacteria</taxon>
        <taxon>Pseudomonadati</taxon>
        <taxon>Planctomycetota</taxon>
        <taxon>Planctomycetia</taxon>
        <taxon>Gemmatales</taxon>
        <taxon>Gemmataceae</taxon>
        <taxon>Urbifossiella</taxon>
    </lineage>
</organism>
<dbReference type="GO" id="GO:0008460">
    <property type="term" value="F:dTDP-glucose 4,6-dehydratase activity"/>
    <property type="evidence" value="ECO:0007669"/>
    <property type="project" value="UniProtKB-EC"/>
</dbReference>